<dbReference type="InterPro" id="IPR036259">
    <property type="entry name" value="MFS_trans_sf"/>
</dbReference>
<dbReference type="AlphaFoldDB" id="A0A194XWA8"/>
<evidence type="ECO:0000256" key="3">
    <source>
        <dbReference type="ARBA" id="ARBA00022692"/>
    </source>
</evidence>
<keyword evidence="2" id="KW-0813">Transport</keyword>
<dbReference type="SUPFAM" id="SSF103473">
    <property type="entry name" value="MFS general substrate transporter"/>
    <property type="match status" value="1"/>
</dbReference>
<dbReference type="FunFam" id="1.20.1250.20:FF:000057">
    <property type="entry name" value="MFS general substrate transporter"/>
    <property type="match status" value="1"/>
</dbReference>
<keyword evidence="8" id="KW-1185">Reference proteome</keyword>
<feature type="transmembrane region" description="Helical" evidence="6">
    <location>
        <begin position="366"/>
        <end position="386"/>
    </location>
</feature>
<feature type="transmembrane region" description="Helical" evidence="6">
    <location>
        <begin position="35"/>
        <end position="52"/>
    </location>
</feature>
<keyword evidence="4 6" id="KW-1133">Transmembrane helix</keyword>
<dbReference type="PANTHER" id="PTHR43791">
    <property type="entry name" value="PERMEASE-RELATED"/>
    <property type="match status" value="1"/>
</dbReference>
<feature type="transmembrane region" description="Helical" evidence="6">
    <location>
        <begin position="76"/>
        <end position="98"/>
    </location>
</feature>
<feature type="transmembrane region" description="Helical" evidence="6">
    <location>
        <begin position="313"/>
        <end position="330"/>
    </location>
</feature>
<dbReference type="Gene3D" id="1.20.1250.20">
    <property type="entry name" value="MFS general substrate transporter like domains"/>
    <property type="match status" value="1"/>
</dbReference>
<evidence type="ECO:0000256" key="5">
    <source>
        <dbReference type="ARBA" id="ARBA00023136"/>
    </source>
</evidence>
<evidence type="ECO:0000256" key="6">
    <source>
        <dbReference type="SAM" id="Phobius"/>
    </source>
</evidence>
<dbReference type="GO" id="GO:0022857">
    <property type="term" value="F:transmembrane transporter activity"/>
    <property type="evidence" value="ECO:0007669"/>
    <property type="project" value="InterPro"/>
</dbReference>
<feature type="transmembrane region" description="Helical" evidence="6">
    <location>
        <begin position="429"/>
        <end position="454"/>
    </location>
</feature>
<dbReference type="Proteomes" id="UP000070700">
    <property type="component" value="Unassembled WGS sequence"/>
</dbReference>
<feature type="transmembrane region" description="Helical" evidence="6">
    <location>
        <begin position="339"/>
        <end position="360"/>
    </location>
</feature>
<dbReference type="GO" id="GO:0016020">
    <property type="term" value="C:membrane"/>
    <property type="evidence" value="ECO:0007669"/>
    <property type="project" value="UniProtKB-SubCell"/>
</dbReference>
<evidence type="ECO:0000256" key="4">
    <source>
        <dbReference type="ARBA" id="ARBA00022989"/>
    </source>
</evidence>
<dbReference type="InParanoid" id="A0A194XWA8"/>
<protein>
    <submittedName>
        <fullName evidence="7">MFS general substrate transporter</fullName>
    </submittedName>
</protein>
<evidence type="ECO:0000313" key="7">
    <source>
        <dbReference type="EMBL" id="KUJ24007.1"/>
    </source>
</evidence>
<keyword evidence="3 6" id="KW-0812">Transmembrane</keyword>
<feature type="transmembrane region" description="Helical" evidence="6">
    <location>
        <begin position="199"/>
        <end position="222"/>
    </location>
</feature>
<dbReference type="Pfam" id="PF07690">
    <property type="entry name" value="MFS_1"/>
    <property type="match status" value="1"/>
</dbReference>
<gene>
    <name evidence="7" type="ORF">LY89DRAFT_633785</name>
</gene>
<accession>A0A194XWA8</accession>
<evidence type="ECO:0000256" key="1">
    <source>
        <dbReference type="ARBA" id="ARBA00004141"/>
    </source>
</evidence>
<dbReference type="RefSeq" id="XP_018078362.1">
    <property type="nucleotide sequence ID" value="XM_018211358.1"/>
</dbReference>
<sequence>MATLQDEKVEDVCHLEQTETFVIDPVEEKKVLRKIDLYLMPSIFILYLFSFIDRSNIGLAKVAGMQKDLHLNSNEYYLAVIMWVIGYAGAAVPSNMILSRVRPSYYIPVIMFAWGAIAAGLAGVKTGTQLLVLRFFLGVFEAGFNPSVLFMISIWYRRHEQSKRFMIFLSAGILSGAFGGVFAGAITSRLDGAHGIPGWRWFFLVEGVATVGASLIVHWFLLDYPSTSKQLTPAQREIASRRLFLDGITHQKTEGGDLSAIGHAFVKVILNWRIWMLCPAYMTIIGALAISNFYPTLVEGLGYTSTNAQYMTAPLYLVALVIAIPASWYADRNPHLRGYLLNFTLILLGGLFSELTAGILDFKARYIFLCLINSAIWTGNCLGLSFTSTALGGCDTEVRAIALPLINGCGGLAQLYGSALFPAEEAPRYLIGFSVFAACFVVGGMIYLAAVFLFKNFPFVRSSTLENDE</sequence>
<dbReference type="GeneID" id="28821084"/>
<dbReference type="PANTHER" id="PTHR43791:SF38">
    <property type="entry name" value="MAJOR FACILITATOR SUPERFAMILY (MFS) PROFILE DOMAIN-CONTAINING PROTEIN"/>
    <property type="match status" value="1"/>
</dbReference>
<dbReference type="KEGG" id="psco:LY89DRAFT_633785"/>
<feature type="transmembrane region" description="Helical" evidence="6">
    <location>
        <begin position="274"/>
        <end position="293"/>
    </location>
</feature>
<organism evidence="7 8">
    <name type="scientific">Mollisia scopiformis</name>
    <name type="common">Conifer needle endophyte fungus</name>
    <name type="synonym">Phialocephala scopiformis</name>
    <dbReference type="NCBI Taxonomy" id="149040"/>
    <lineage>
        <taxon>Eukaryota</taxon>
        <taxon>Fungi</taxon>
        <taxon>Dikarya</taxon>
        <taxon>Ascomycota</taxon>
        <taxon>Pezizomycotina</taxon>
        <taxon>Leotiomycetes</taxon>
        <taxon>Helotiales</taxon>
        <taxon>Mollisiaceae</taxon>
        <taxon>Mollisia</taxon>
    </lineage>
</organism>
<reference evidence="7 8" key="1">
    <citation type="submission" date="2015-10" db="EMBL/GenBank/DDBJ databases">
        <title>Full genome of DAOMC 229536 Phialocephala scopiformis, a fungal endophyte of spruce producing the potent anti-insectan compound rugulosin.</title>
        <authorList>
            <consortium name="DOE Joint Genome Institute"/>
            <person name="Walker A.K."/>
            <person name="Frasz S.L."/>
            <person name="Seifert K.A."/>
            <person name="Miller J.D."/>
            <person name="Mondo S.J."/>
            <person name="Labutti K."/>
            <person name="Lipzen A."/>
            <person name="Dockter R."/>
            <person name="Kennedy M."/>
            <person name="Grigoriev I.V."/>
            <person name="Spatafora J.W."/>
        </authorList>
    </citation>
    <scope>NUCLEOTIDE SEQUENCE [LARGE SCALE GENOMIC DNA]</scope>
    <source>
        <strain evidence="7 8">CBS 120377</strain>
    </source>
</reference>
<evidence type="ECO:0000256" key="2">
    <source>
        <dbReference type="ARBA" id="ARBA00022448"/>
    </source>
</evidence>
<feature type="transmembrane region" description="Helical" evidence="6">
    <location>
        <begin position="167"/>
        <end position="187"/>
    </location>
</feature>
<dbReference type="EMBL" id="KQ947404">
    <property type="protein sequence ID" value="KUJ24007.1"/>
    <property type="molecule type" value="Genomic_DNA"/>
</dbReference>
<keyword evidence="5 6" id="KW-0472">Membrane</keyword>
<feature type="transmembrane region" description="Helical" evidence="6">
    <location>
        <begin position="130"/>
        <end position="155"/>
    </location>
</feature>
<proteinExistence type="predicted"/>
<feature type="transmembrane region" description="Helical" evidence="6">
    <location>
        <begin position="398"/>
        <end position="417"/>
    </location>
</feature>
<evidence type="ECO:0000313" key="8">
    <source>
        <dbReference type="Proteomes" id="UP000070700"/>
    </source>
</evidence>
<name>A0A194XWA8_MOLSC</name>
<dbReference type="OrthoDB" id="2985014at2759"/>
<comment type="subcellular location">
    <subcellularLocation>
        <location evidence="1">Membrane</location>
        <topology evidence="1">Multi-pass membrane protein</topology>
    </subcellularLocation>
</comment>
<feature type="transmembrane region" description="Helical" evidence="6">
    <location>
        <begin position="105"/>
        <end position="124"/>
    </location>
</feature>
<dbReference type="InterPro" id="IPR011701">
    <property type="entry name" value="MFS"/>
</dbReference>